<dbReference type="CDD" id="cd04881">
    <property type="entry name" value="ACT_HSDH-Hom"/>
    <property type="match status" value="1"/>
</dbReference>
<evidence type="ECO:0000256" key="6">
    <source>
        <dbReference type="ARBA" id="ARBA00013376"/>
    </source>
</evidence>
<evidence type="ECO:0000256" key="17">
    <source>
        <dbReference type="PIRSR" id="PIRSR000098-2"/>
    </source>
</evidence>
<evidence type="ECO:0000256" key="2">
    <source>
        <dbReference type="ARBA" id="ARBA00005056"/>
    </source>
</evidence>
<name>A0A087C0B6_9BIFI</name>
<comment type="pathway">
    <text evidence="3 18">Amino-acid biosynthesis; L-methionine biosynthesis via de novo pathway; L-homoserine from L-aspartate: step 3/3.</text>
</comment>
<keyword evidence="7 18" id="KW-0028">Amino-acid biosynthesis</keyword>
<dbReference type="UniPathway" id="UPA00051">
    <property type="reaction ID" value="UER00465"/>
</dbReference>
<dbReference type="RefSeq" id="WP_033511460.1">
    <property type="nucleotide sequence ID" value="NZ_JDUO01000002.1"/>
</dbReference>
<dbReference type="InterPro" id="IPR019811">
    <property type="entry name" value="HDH_CS"/>
</dbReference>
<evidence type="ECO:0000256" key="11">
    <source>
        <dbReference type="ARBA" id="ARBA00023053"/>
    </source>
</evidence>
<dbReference type="Gene3D" id="3.30.70.260">
    <property type="match status" value="1"/>
</dbReference>
<keyword evidence="11" id="KW-0915">Sodium</keyword>
<dbReference type="GO" id="GO:0009088">
    <property type="term" value="P:threonine biosynthetic process"/>
    <property type="evidence" value="ECO:0007669"/>
    <property type="project" value="UniProtKB-UniPathway"/>
</dbReference>
<dbReference type="Pfam" id="PF03447">
    <property type="entry name" value="NAD_binding_3"/>
    <property type="match status" value="1"/>
</dbReference>
<dbReference type="PANTHER" id="PTHR43331">
    <property type="entry name" value="HOMOSERINE DEHYDROGENASE"/>
    <property type="match status" value="1"/>
</dbReference>
<dbReference type="PIRSF" id="PIRSF000098">
    <property type="entry name" value="Homoser_dehydrog"/>
    <property type="match status" value="1"/>
</dbReference>
<dbReference type="Pfam" id="PF00742">
    <property type="entry name" value="Homoserine_dh"/>
    <property type="match status" value="1"/>
</dbReference>
<dbReference type="Gene3D" id="3.40.50.720">
    <property type="entry name" value="NAD(P)-binding Rossmann-like Domain"/>
    <property type="match status" value="1"/>
</dbReference>
<dbReference type="UniPathway" id="UPA00050">
    <property type="reaction ID" value="UER00063"/>
</dbReference>
<comment type="catalytic activity">
    <reaction evidence="15">
        <text>L-homoserine + NAD(+) = L-aspartate 4-semialdehyde + NADH + H(+)</text>
        <dbReference type="Rhea" id="RHEA:15757"/>
        <dbReference type="ChEBI" id="CHEBI:15378"/>
        <dbReference type="ChEBI" id="CHEBI:57476"/>
        <dbReference type="ChEBI" id="CHEBI:57540"/>
        <dbReference type="ChEBI" id="CHEBI:57945"/>
        <dbReference type="ChEBI" id="CHEBI:537519"/>
        <dbReference type="EC" id="1.1.1.3"/>
    </reaction>
    <physiologicalReaction direction="right-to-left" evidence="15">
        <dbReference type="Rhea" id="RHEA:15759"/>
    </physiologicalReaction>
</comment>
<dbReference type="GO" id="GO:0004412">
    <property type="term" value="F:homoserine dehydrogenase activity"/>
    <property type="evidence" value="ECO:0007669"/>
    <property type="project" value="UniProtKB-EC"/>
</dbReference>
<keyword evidence="9 17" id="KW-0521">NADP</keyword>
<evidence type="ECO:0000259" key="20">
    <source>
        <dbReference type="PROSITE" id="PS51671"/>
    </source>
</evidence>
<dbReference type="Gene3D" id="3.30.360.10">
    <property type="entry name" value="Dihydrodipicolinate Reductase, domain 2"/>
    <property type="match status" value="1"/>
</dbReference>
<dbReference type="PROSITE" id="PS01042">
    <property type="entry name" value="HOMOSER_DHGENASE"/>
    <property type="match status" value="1"/>
</dbReference>
<evidence type="ECO:0000256" key="8">
    <source>
        <dbReference type="ARBA" id="ARBA00022697"/>
    </source>
</evidence>
<accession>A0A087C0B6</accession>
<comment type="function">
    <text evidence="13">Catalyzes the conversion of L-aspartate-beta-semialdehyde (L-Asa) to L-homoserine (L-Hse), the third step in the biosynthesis of threonine and methionine from aspartate.</text>
</comment>
<evidence type="ECO:0000313" key="21">
    <source>
        <dbReference type="EMBL" id="KFI76716.1"/>
    </source>
</evidence>
<feature type="active site" description="Proton donor" evidence="16">
    <location>
        <position position="208"/>
    </location>
</feature>
<dbReference type="eggNOG" id="COG0460">
    <property type="taxonomic scope" value="Bacteria"/>
</dbReference>
<proteinExistence type="inferred from homology"/>
<dbReference type="Proteomes" id="UP000029082">
    <property type="component" value="Unassembled WGS sequence"/>
</dbReference>
<feature type="binding site" evidence="17">
    <location>
        <position position="193"/>
    </location>
    <ligand>
        <name>L-homoserine</name>
        <dbReference type="ChEBI" id="CHEBI:57476"/>
    </ligand>
</feature>
<comment type="similarity">
    <text evidence="4 19">Belongs to the homoserine dehydrogenase family.</text>
</comment>
<dbReference type="EMBL" id="JGZE01000012">
    <property type="protein sequence ID" value="KFI76716.1"/>
    <property type="molecule type" value="Genomic_DNA"/>
</dbReference>
<dbReference type="SUPFAM" id="SSF55021">
    <property type="entry name" value="ACT-like"/>
    <property type="match status" value="1"/>
</dbReference>
<evidence type="ECO:0000313" key="22">
    <source>
        <dbReference type="Proteomes" id="UP000029082"/>
    </source>
</evidence>
<dbReference type="FunFam" id="3.30.360.10:FF:000005">
    <property type="entry name" value="Homoserine dehydrogenase"/>
    <property type="match status" value="1"/>
</dbReference>
<gene>
    <name evidence="21" type="ORF">BMON_0852</name>
</gene>
<dbReference type="Pfam" id="PF01842">
    <property type="entry name" value="ACT"/>
    <property type="match status" value="1"/>
</dbReference>
<dbReference type="GeneID" id="93093852"/>
<dbReference type="EC" id="1.1.1.3" evidence="5 18"/>
<dbReference type="PANTHER" id="PTHR43331:SF1">
    <property type="entry name" value="HOMOSERINE DEHYDROGENASE"/>
    <property type="match status" value="1"/>
</dbReference>
<evidence type="ECO:0000256" key="15">
    <source>
        <dbReference type="ARBA" id="ARBA00049031"/>
    </source>
</evidence>
<evidence type="ECO:0000256" key="7">
    <source>
        <dbReference type="ARBA" id="ARBA00022605"/>
    </source>
</evidence>
<dbReference type="NCBIfam" id="NF004976">
    <property type="entry name" value="PRK06349.1"/>
    <property type="match status" value="1"/>
</dbReference>
<comment type="caution">
    <text evidence="21">The sequence shown here is derived from an EMBL/GenBank/DDBJ whole genome shotgun (WGS) entry which is preliminary data.</text>
</comment>
<evidence type="ECO:0000256" key="9">
    <source>
        <dbReference type="ARBA" id="ARBA00022857"/>
    </source>
</evidence>
<comment type="catalytic activity">
    <reaction evidence="14">
        <text>L-homoserine + NADP(+) = L-aspartate 4-semialdehyde + NADPH + H(+)</text>
        <dbReference type="Rhea" id="RHEA:15761"/>
        <dbReference type="ChEBI" id="CHEBI:15378"/>
        <dbReference type="ChEBI" id="CHEBI:57476"/>
        <dbReference type="ChEBI" id="CHEBI:57783"/>
        <dbReference type="ChEBI" id="CHEBI:58349"/>
        <dbReference type="ChEBI" id="CHEBI:537519"/>
        <dbReference type="EC" id="1.1.1.3"/>
    </reaction>
    <physiologicalReaction direction="right-to-left" evidence="14">
        <dbReference type="Rhea" id="RHEA:15763"/>
    </physiologicalReaction>
</comment>
<evidence type="ECO:0000256" key="12">
    <source>
        <dbReference type="ARBA" id="ARBA00023167"/>
    </source>
</evidence>
<dbReference type="InterPro" id="IPR016204">
    <property type="entry name" value="HDH"/>
</dbReference>
<protein>
    <recommendedName>
        <fullName evidence="6 18">Homoserine dehydrogenase</fullName>
        <ecNumber evidence="5 18">1.1.1.3</ecNumber>
    </recommendedName>
</protein>
<sequence>MASDNENPIRIGLLGIGTVGSETARLLIEDCEELSARVGRAIELVGVACRNPDDVDFPWLDHGLLTTDTEALCRRADIVVELFGGLEPARTMVTLAMESGASVVTANKALLATYGPELYRTAAAHGVDLYFEAAVGGAIPIVHPLRESLAGDRVEWMLGIVNGTTNYILDQMTTEGLDFDVALKQAQEQGYAEADPTGDIEGEDAANKAAIMATLAFHTNVVLRDVTAEGITSITAEDIEAATAEHKVIKLLAVMENDESGVSARVYPALIDERHPLASVHGSFNAIFIHARAAGDLMFYGRGAGGAPTASAVVGDVVTEARHIAQGCTGPSIPMYLDLPKAPLDAAKAAFAVRFVIHDKPGVLAAIAREFSDHGISINGVNQDLTPTRHDPGYSGELQQLRLVTHQCDEQTLRTTVKAVQGLDFVTGTPSVLRVLA</sequence>
<dbReference type="InterPro" id="IPR005106">
    <property type="entry name" value="Asp/hSer_DH_NAD-bd"/>
</dbReference>
<dbReference type="AlphaFoldDB" id="A0A087C0B6"/>
<evidence type="ECO:0000256" key="3">
    <source>
        <dbReference type="ARBA" id="ARBA00005062"/>
    </source>
</evidence>
<evidence type="ECO:0000256" key="16">
    <source>
        <dbReference type="PIRSR" id="PIRSR000098-1"/>
    </source>
</evidence>
<evidence type="ECO:0000256" key="5">
    <source>
        <dbReference type="ARBA" id="ARBA00013213"/>
    </source>
</evidence>
<feature type="binding site" evidence="17">
    <location>
        <position position="108"/>
    </location>
    <ligand>
        <name>NADPH</name>
        <dbReference type="ChEBI" id="CHEBI:57783"/>
    </ligand>
</feature>
<evidence type="ECO:0000256" key="14">
    <source>
        <dbReference type="ARBA" id="ARBA00048841"/>
    </source>
</evidence>
<dbReference type="PROSITE" id="PS51671">
    <property type="entry name" value="ACT"/>
    <property type="match status" value="1"/>
</dbReference>
<dbReference type="InterPro" id="IPR001342">
    <property type="entry name" value="HDH_cat"/>
</dbReference>
<feature type="domain" description="ACT" evidence="20">
    <location>
        <begin position="352"/>
        <end position="434"/>
    </location>
</feature>
<dbReference type="InterPro" id="IPR045865">
    <property type="entry name" value="ACT-like_dom_sf"/>
</dbReference>
<evidence type="ECO:0000256" key="19">
    <source>
        <dbReference type="RuleBase" id="RU004171"/>
    </source>
</evidence>
<dbReference type="GO" id="GO:0050661">
    <property type="term" value="F:NADP binding"/>
    <property type="evidence" value="ECO:0007669"/>
    <property type="project" value="InterPro"/>
</dbReference>
<keyword evidence="12 18" id="KW-0486">Methionine biosynthesis</keyword>
<organism evidence="21 22">
    <name type="scientific">Bifidobacterium mongoliense DSM 21395</name>
    <dbReference type="NCBI Taxonomy" id="1437603"/>
    <lineage>
        <taxon>Bacteria</taxon>
        <taxon>Bacillati</taxon>
        <taxon>Actinomycetota</taxon>
        <taxon>Actinomycetes</taxon>
        <taxon>Bifidobacteriales</taxon>
        <taxon>Bifidobacteriaceae</taxon>
        <taxon>Bifidobacterium</taxon>
    </lineage>
</organism>
<evidence type="ECO:0000256" key="13">
    <source>
        <dbReference type="ARBA" id="ARBA00044930"/>
    </source>
</evidence>
<dbReference type="InterPro" id="IPR002912">
    <property type="entry name" value="ACT_dom"/>
</dbReference>
<dbReference type="SUPFAM" id="SSF55347">
    <property type="entry name" value="Glyceraldehyde-3-phosphate dehydrogenase-like, C-terminal domain"/>
    <property type="match status" value="1"/>
</dbReference>
<reference evidence="21 22" key="1">
    <citation type="submission" date="2014-03" db="EMBL/GenBank/DDBJ databases">
        <title>Genomics of Bifidobacteria.</title>
        <authorList>
            <person name="Ventura M."/>
            <person name="Milani C."/>
            <person name="Lugli G.A."/>
        </authorList>
    </citation>
    <scope>NUCLEOTIDE SEQUENCE [LARGE SCALE GENOMIC DNA]</scope>
    <source>
        <strain evidence="21 22">DSM 21395</strain>
    </source>
</reference>
<dbReference type="STRING" id="1437603.GCA_000771525_00601"/>
<evidence type="ECO:0000256" key="1">
    <source>
        <dbReference type="ARBA" id="ARBA00001920"/>
    </source>
</evidence>
<feature type="binding site" evidence="17">
    <location>
        <begin position="14"/>
        <end position="21"/>
    </location>
    <ligand>
        <name>NADP(+)</name>
        <dbReference type="ChEBI" id="CHEBI:58349"/>
    </ligand>
</feature>
<comment type="pathway">
    <text evidence="2 18">Amino-acid biosynthesis; L-threonine biosynthesis; L-threonine from L-aspartate: step 3/5.</text>
</comment>
<evidence type="ECO:0000256" key="18">
    <source>
        <dbReference type="RuleBase" id="RU000579"/>
    </source>
</evidence>
<dbReference type="SUPFAM" id="SSF51735">
    <property type="entry name" value="NAD(P)-binding Rossmann-fold domains"/>
    <property type="match status" value="1"/>
</dbReference>
<dbReference type="GO" id="GO:0009086">
    <property type="term" value="P:methionine biosynthetic process"/>
    <property type="evidence" value="ECO:0007669"/>
    <property type="project" value="UniProtKB-KW"/>
</dbReference>
<comment type="cofactor">
    <cofactor evidence="1">
        <name>a metal cation</name>
        <dbReference type="ChEBI" id="CHEBI:25213"/>
    </cofactor>
</comment>
<evidence type="ECO:0000256" key="4">
    <source>
        <dbReference type="ARBA" id="ARBA00006753"/>
    </source>
</evidence>
<dbReference type="InterPro" id="IPR036291">
    <property type="entry name" value="NAD(P)-bd_dom_sf"/>
</dbReference>
<evidence type="ECO:0000256" key="10">
    <source>
        <dbReference type="ARBA" id="ARBA00023002"/>
    </source>
</evidence>
<dbReference type="OrthoDB" id="9808167at2"/>
<keyword evidence="8 18" id="KW-0791">Threonine biosynthesis</keyword>
<keyword evidence="22" id="KW-1185">Reference proteome</keyword>
<keyword evidence="10 18" id="KW-0560">Oxidoreductase</keyword>